<evidence type="ECO:0000256" key="5">
    <source>
        <dbReference type="ARBA" id="ARBA00023136"/>
    </source>
</evidence>
<feature type="transmembrane region" description="Helical" evidence="6">
    <location>
        <begin position="122"/>
        <end position="141"/>
    </location>
</feature>
<dbReference type="Pfam" id="PF06271">
    <property type="entry name" value="RDD"/>
    <property type="match status" value="1"/>
</dbReference>
<dbReference type="PANTHER" id="PTHR36115:SF4">
    <property type="entry name" value="MEMBRANE PROTEIN"/>
    <property type="match status" value="1"/>
</dbReference>
<evidence type="ECO:0000313" key="8">
    <source>
        <dbReference type="EMBL" id="GIH29390.1"/>
    </source>
</evidence>
<dbReference type="EMBL" id="BOOA01000123">
    <property type="protein sequence ID" value="GIH29390.1"/>
    <property type="molecule type" value="Genomic_DNA"/>
</dbReference>
<gene>
    <name evidence="8" type="ORF">Aph01nite_77000</name>
</gene>
<accession>A0A919UVG3</accession>
<evidence type="ECO:0000313" key="9">
    <source>
        <dbReference type="Proteomes" id="UP000640052"/>
    </source>
</evidence>
<feature type="transmembrane region" description="Helical" evidence="6">
    <location>
        <begin position="269"/>
        <end position="294"/>
    </location>
</feature>
<dbReference type="InterPro" id="IPR051791">
    <property type="entry name" value="Pra-immunoreactive"/>
</dbReference>
<keyword evidence="3 6" id="KW-0812">Transmembrane</keyword>
<dbReference type="InterPro" id="IPR010432">
    <property type="entry name" value="RDD"/>
</dbReference>
<feature type="transmembrane region" description="Helical" evidence="6">
    <location>
        <begin position="218"/>
        <end position="237"/>
    </location>
</feature>
<dbReference type="GO" id="GO:0005886">
    <property type="term" value="C:plasma membrane"/>
    <property type="evidence" value="ECO:0007669"/>
    <property type="project" value="UniProtKB-SubCell"/>
</dbReference>
<keyword evidence="5 6" id="KW-0472">Membrane</keyword>
<feature type="transmembrane region" description="Helical" evidence="6">
    <location>
        <begin position="83"/>
        <end position="102"/>
    </location>
</feature>
<comment type="subcellular location">
    <subcellularLocation>
        <location evidence="1">Cell membrane</location>
        <topology evidence="1">Multi-pass membrane protein</topology>
    </subcellularLocation>
</comment>
<comment type="caution">
    <text evidence="8">The sequence shown here is derived from an EMBL/GenBank/DDBJ whole genome shotgun (WGS) entry which is preliminary data.</text>
</comment>
<dbReference type="RefSeq" id="WP_204045999.1">
    <property type="nucleotide sequence ID" value="NZ_BOOA01000123.1"/>
</dbReference>
<proteinExistence type="predicted"/>
<feature type="domain" description="RDD" evidence="7">
    <location>
        <begin position="158"/>
        <end position="307"/>
    </location>
</feature>
<feature type="transmembrane region" description="Helical" evidence="6">
    <location>
        <begin position="49"/>
        <end position="71"/>
    </location>
</feature>
<dbReference type="Proteomes" id="UP000640052">
    <property type="component" value="Unassembled WGS sequence"/>
</dbReference>
<keyword evidence="2" id="KW-1003">Cell membrane</keyword>
<evidence type="ECO:0000259" key="7">
    <source>
        <dbReference type="Pfam" id="PF06271"/>
    </source>
</evidence>
<feature type="transmembrane region" description="Helical" evidence="6">
    <location>
        <begin position="161"/>
        <end position="182"/>
    </location>
</feature>
<organism evidence="8 9">
    <name type="scientific">Acrocarpospora phusangensis</name>
    <dbReference type="NCBI Taxonomy" id="1070424"/>
    <lineage>
        <taxon>Bacteria</taxon>
        <taxon>Bacillati</taxon>
        <taxon>Actinomycetota</taxon>
        <taxon>Actinomycetes</taxon>
        <taxon>Streptosporangiales</taxon>
        <taxon>Streptosporangiaceae</taxon>
        <taxon>Acrocarpospora</taxon>
    </lineage>
</organism>
<evidence type="ECO:0000256" key="2">
    <source>
        <dbReference type="ARBA" id="ARBA00022475"/>
    </source>
</evidence>
<name>A0A919UVG3_9ACTN</name>
<evidence type="ECO:0000256" key="3">
    <source>
        <dbReference type="ARBA" id="ARBA00022692"/>
    </source>
</evidence>
<reference evidence="8" key="1">
    <citation type="submission" date="2021-01" db="EMBL/GenBank/DDBJ databases">
        <title>Whole genome shotgun sequence of Acrocarpospora phusangensis NBRC 108782.</title>
        <authorList>
            <person name="Komaki H."/>
            <person name="Tamura T."/>
        </authorList>
    </citation>
    <scope>NUCLEOTIDE SEQUENCE</scope>
    <source>
        <strain evidence="8">NBRC 108782</strain>
    </source>
</reference>
<keyword evidence="9" id="KW-1185">Reference proteome</keyword>
<keyword evidence="4 6" id="KW-1133">Transmembrane helix</keyword>
<evidence type="ECO:0000256" key="1">
    <source>
        <dbReference type="ARBA" id="ARBA00004651"/>
    </source>
</evidence>
<sequence>MAAVVVAAVPTWEELQFRLDPGAYVFTSCIGMLDMEGSLLDPLRGDLDYIWNSAEMWVVPPLLVFLGFFACLRHRDPRIAGRYLASALGSIAIVGPLTPVYSSSDGCGIALILSAEWFDSVLLSWDGTLYILASAVLVLFASQIMPSAEGADSVPRLGTAWLRLLAVLIDYFIIVVVFVFVIQPIGFLFDIDSAFPSIHLDFGLLNWLSLFRAYDDPWRLLGLVVLFLYFWVQHARWGRTIGKRLLRFRVVSAGMADPPGTSRAAFRALVFPLLLAVPVAGPIILIADGLWALFDPDGRTLHDRCAGTDVTRRVPVAQPQA</sequence>
<evidence type="ECO:0000256" key="6">
    <source>
        <dbReference type="SAM" id="Phobius"/>
    </source>
</evidence>
<evidence type="ECO:0000256" key="4">
    <source>
        <dbReference type="ARBA" id="ARBA00022989"/>
    </source>
</evidence>
<dbReference type="PANTHER" id="PTHR36115">
    <property type="entry name" value="PROLINE-RICH ANTIGEN HOMOLOG-RELATED"/>
    <property type="match status" value="1"/>
</dbReference>
<dbReference type="AlphaFoldDB" id="A0A919UVG3"/>
<protein>
    <recommendedName>
        <fullName evidence="7">RDD domain-containing protein</fullName>
    </recommendedName>
</protein>